<dbReference type="EMBL" id="KZ819635">
    <property type="protein sequence ID" value="PWN91329.1"/>
    <property type="molecule type" value="Genomic_DNA"/>
</dbReference>
<dbReference type="AlphaFoldDB" id="A0A316YPX1"/>
<feature type="compositionally biased region" description="Low complexity" evidence="1">
    <location>
        <begin position="431"/>
        <end position="443"/>
    </location>
</feature>
<feature type="region of interest" description="Disordered" evidence="1">
    <location>
        <begin position="767"/>
        <end position="917"/>
    </location>
</feature>
<feature type="compositionally biased region" description="Polar residues" evidence="1">
    <location>
        <begin position="512"/>
        <end position="527"/>
    </location>
</feature>
<dbReference type="Proteomes" id="UP000245768">
    <property type="component" value="Unassembled WGS sequence"/>
</dbReference>
<dbReference type="OrthoDB" id="3354882at2759"/>
<feature type="compositionally biased region" description="Low complexity" evidence="1">
    <location>
        <begin position="612"/>
        <end position="630"/>
    </location>
</feature>
<feature type="compositionally biased region" description="Low complexity" evidence="1">
    <location>
        <begin position="467"/>
        <end position="480"/>
    </location>
</feature>
<feature type="compositionally biased region" description="Low complexity" evidence="1">
    <location>
        <begin position="90"/>
        <end position="100"/>
    </location>
</feature>
<evidence type="ECO:0000313" key="3">
    <source>
        <dbReference type="Proteomes" id="UP000245768"/>
    </source>
</evidence>
<dbReference type="RefSeq" id="XP_025378527.1">
    <property type="nucleotide sequence ID" value="XM_025525624.1"/>
</dbReference>
<evidence type="ECO:0000256" key="1">
    <source>
        <dbReference type="SAM" id="MobiDB-lite"/>
    </source>
</evidence>
<evidence type="ECO:0000313" key="2">
    <source>
        <dbReference type="EMBL" id="PWN91329.1"/>
    </source>
</evidence>
<sequence length="917" mass="98262">MAGSPPLSPSSLRYQPMEGTLTLTGLVETRRGAISAGVFSEFNSPSWTPFFNGASGPVESFWAKSNDELNAFTNLESLSVDELLSADEVASSSPASTSESETQRRTVPSSSLHLPAWNSSNSLRSDAGFLLFGDEAEDDSDKDQGANDIWFAPATTATTLHRKRRMVGLGSGSRKSSFTDARRRRSLSPAGNRLDADKSVRQCVSAPELPMRTEEGAPGEAVDRQSKSRIDNLLAELGWSREKANAVMSEAMDADSQEQEQGRQQAHGQQPQQGQSSGSAAKVPSGLTSTGALFQRRAHMREGSNMPSPSPVVIPGSKQPVKGKNGDEDDEDEAVEVMRDPQHQQPHSATLPFSSLSDTQRQRILADLQASQISQQTANRLGVFNDFVTPSQQFSGQDASERAARAVQAALLYGMEGKGPNMSPGGQRRPSTASSGGSNSTTGMMTPITPLHPLAPAATRYHQHQQRLPSRSSSLSTPSSAFNALSMQDHAPPSASMGGQSFHQGQPFAYQVPSTGGPQTSLPFSPSAFSHFQQSAAFPDNFGAPQSAEETDFMTLGNSLGLSSVPRQAQAQMQPQHLQHHQQREDEKNPPVIDSSSYGHIFGGMPHVQHFQQLQLQQQLQQQQQQVASSPKKKSPSKTRSSPNLRTTPPAAGDASTPSRSPRRIASNRRLTLSSQGGPAVPPLPHLPKSPSSKAEKHLRRHSHASSVLTTASSGTADMAYPGGSSSAKSPSVALPQPGKFAFVNYGMEDAEELCSAVAPSGSYKVPLKGYGSSDEATPGAGEQEEGKSNKKPAGGRRSRTRTKSHGSAKTGPRWEPVEEDLSSGDKQQPQPMQRFEPVPQQLQFQQLFFDVHGDEVGGEGADMGLDDGDEDDEEAQAQQNKVKRRKSVASLSKKSSRESIGTPGRPRRHTRTSTGA</sequence>
<feature type="compositionally biased region" description="Low complexity" evidence="1">
    <location>
        <begin position="262"/>
        <end position="281"/>
    </location>
</feature>
<gene>
    <name evidence="2" type="ORF">FA10DRAFT_64780</name>
</gene>
<dbReference type="InParanoid" id="A0A316YPX1"/>
<feature type="region of interest" description="Disordered" evidence="1">
    <location>
        <begin position="89"/>
        <end position="117"/>
    </location>
</feature>
<dbReference type="GeneID" id="37047540"/>
<feature type="region of interest" description="Disordered" evidence="1">
    <location>
        <begin position="566"/>
        <end position="715"/>
    </location>
</feature>
<feature type="compositionally biased region" description="Polar residues" evidence="1">
    <location>
        <begin position="705"/>
        <end position="715"/>
    </location>
</feature>
<accession>A0A316YPX1</accession>
<feature type="compositionally biased region" description="Polar residues" evidence="1">
    <location>
        <begin position="105"/>
        <end position="117"/>
    </location>
</feature>
<feature type="compositionally biased region" description="Basic residues" evidence="1">
    <location>
        <begin position="790"/>
        <end position="807"/>
    </location>
</feature>
<feature type="compositionally biased region" description="Basic residues" evidence="1">
    <location>
        <begin position="906"/>
        <end position="917"/>
    </location>
</feature>
<feature type="region of interest" description="Disordered" evidence="1">
    <location>
        <begin position="415"/>
        <end position="527"/>
    </location>
</feature>
<keyword evidence="3" id="KW-1185">Reference proteome</keyword>
<feature type="compositionally biased region" description="Low complexity" evidence="1">
    <location>
        <begin position="568"/>
        <end position="577"/>
    </location>
</feature>
<feature type="region of interest" description="Disordered" evidence="1">
    <location>
        <begin position="249"/>
        <end position="286"/>
    </location>
</feature>
<protein>
    <submittedName>
        <fullName evidence="2">Uncharacterized protein</fullName>
    </submittedName>
</protein>
<feature type="compositionally biased region" description="Basic and acidic residues" evidence="1">
    <location>
        <begin position="211"/>
        <end position="227"/>
    </location>
</feature>
<feature type="compositionally biased region" description="Acidic residues" evidence="1">
    <location>
        <begin position="865"/>
        <end position="876"/>
    </location>
</feature>
<dbReference type="STRING" id="215250.A0A316YPX1"/>
<reference evidence="2 3" key="1">
    <citation type="journal article" date="2018" name="Mol. Biol. Evol.">
        <title>Broad Genomic Sampling Reveals a Smut Pathogenic Ancestry of the Fungal Clade Ustilaginomycotina.</title>
        <authorList>
            <person name="Kijpornyongpan T."/>
            <person name="Mondo S.J."/>
            <person name="Barry K."/>
            <person name="Sandor L."/>
            <person name="Lee J."/>
            <person name="Lipzen A."/>
            <person name="Pangilinan J."/>
            <person name="LaButti K."/>
            <person name="Hainaut M."/>
            <person name="Henrissat B."/>
            <person name="Grigoriev I.V."/>
            <person name="Spatafora J.W."/>
            <person name="Aime M.C."/>
        </authorList>
    </citation>
    <scope>NUCLEOTIDE SEQUENCE [LARGE SCALE GENOMIC DNA]</scope>
    <source>
        <strain evidence="2 3">MCA 4198</strain>
    </source>
</reference>
<feature type="compositionally biased region" description="Low complexity" evidence="1">
    <location>
        <begin position="841"/>
        <end position="850"/>
    </location>
</feature>
<organism evidence="2 3">
    <name type="scientific">Acaromyces ingoldii</name>
    <dbReference type="NCBI Taxonomy" id="215250"/>
    <lineage>
        <taxon>Eukaryota</taxon>
        <taxon>Fungi</taxon>
        <taxon>Dikarya</taxon>
        <taxon>Basidiomycota</taxon>
        <taxon>Ustilaginomycotina</taxon>
        <taxon>Exobasidiomycetes</taxon>
        <taxon>Exobasidiales</taxon>
        <taxon>Cryptobasidiaceae</taxon>
        <taxon>Acaromyces</taxon>
    </lineage>
</organism>
<name>A0A316YPX1_9BASI</name>
<proteinExistence type="predicted"/>
<feature type="region of interest" description="Disordered" evidence="1">
    <location>
        <begin position="302"/>
        <end position="332"/>
    </location>
</feature>
<feature type="region of interest" description="Disordered" evidence="1">
    <location>
        <begin position="165"/>
        <end position="227"/>
    </location>
</feature>